<evidence type="ECO:0000313" key="1">
    <source>
        <dbReference type="EMBL" id="EHL01936.1"/>
    </source>
</evidence>
<comment type="caution">
    <text evidence="1">The sequence shown here is derived from an EMBL/GenBank/DDBJ whole genome shotgun (WGS) entry which is preliminary data.</text>
</comment>
<dbReference type="EMBL" id="AGUE01000040">
    <property type="protein sequence ID" value="EHL01936.1"/>
    <property type="molecule type" value="Genomic_DNA"/>
</dbReference>
<evidence type="ECO:0000313" key="2">
    <source>
        <dbReference type="Proteomes" id="UP000005446"/>
    </source>
</evidence>
<dbReference type="HOGENOM" id="CLU_035264_2_1_1"/>
<protein>
    <recommendedName>
        <fullName evidence="3">Protein kinase domain-containing protein</fullName>
    </recommendedName>
</protein>
<reference evidence="1 2" key="1">
    <citation type="journal article" date="2012" name="Eukaryot. Cell">
        <title>Genome sequence of the fungus Glarea lozoyensis: the first genome sequence of a species from the Helotiaceae family.</title>
        <authorList>
            <person name="Youssar L."/>
            <person name="Gruening B.A."/>
            <person name="Erxleben A."/>
            <person name="Guenther S."/>
            <person name="Huettel W."/>
        </authorList>
    </citation>
    <scope>NUCLEOTIDE SEQUENCE [LARGE SCALE GENOMIC DNA]</scope>
    <source>
        <strain evidence="2">ATCC 74030 / MF5533</strain>
    </source>
</reference>
<keyword evidence="2" id="KW-1185">Reference proteome</keyword>
<dbReference type="Proteomes" id="UP000005446">
    <property type="component" value="Unassembled WGS sequence"/>
</dbReference>
<name>H0EHA7_GLAL7</name>
<accession>H0EHA7</accession>
<dbReference type="InParanoid" id="H0EHA7"/>
<dbReference type="Gene3D" id="1.10.510.10">
    <property type="entry name" value="Transferase(Phosphotransferase) domain 1"/>
    <property type="match status" value="1"/>
</dbReference>
<dbReference type="AlphaFoldDB" id="H0EHA7"/>
<sequence length="390" mass="43412">MASLGIPSERLFATWRWGNFGKKFFTFNCVYEYNNILFDTLVSSEAPSAYGAATSLERQLLSRLQGCSECDGDEEKDRKLLDEVCSRTCEKIKELVLTVGTSKMETITRNMDSPADRKLLPSWMHPKTVNLQLLTKEGQLVVIEREDLPIHDKHEPFTDSEIMNMKLPRHKVSDLEVVDGLLYRSVYKVNIDGQTLIAKLAKKGKGLIMVEEIKKLTEIKSQKSAGSSITRVAELKGLICSPDGIVGILLTYIPSIGDDLGGMIQRSEEIRDRDMEGSTGSLPLVISQTRKDKWVKQITETVQELHARNIIWGGVSLRNVLIHETTDDAWVIDFSNGHPDAPYEGWVDVSLRGTKAGDLHGLQHIATELAGNGMEDGVLKSTETPGLSKL</sequence>
<proteinExistence type="predicted"/>
<dbReference type="InterPro" id="IPR011009">
    <property type="entry name" value="Kinase-like_dom_sf"/>
</dbReference>
<organism evidence="1 2">
    <name type="scientific">Glarea lozoyensis (strain ATCC 74030 / MF5533)</name>
    <dbReference type="NCBI Taxonomy" id="1104152"/>
    <lineage>
        <taxon>Eukaryota</taxon>
        <taxon>Fungi</taxon>
        <taxon>Dikarya</taxon>
        <taxon>Ascomycota</taxon>
        <taxon>Pezizomycotina</taxon>
        <taxon>Leotiomycetes</taxon>
        <taxon>Helotiales</taxon>
        <taxon>Helotiaceae</taxon>
        <taxon>Glarea</taxon>
    </lineage>
</organism>
<gene>
    <name evidence="1" type="ORF">M7I_1884</name>
</gene>
<dbReference type="OrthoDB" id="3439738at2759"/>
<dbReference type="SUPFAM" id="SSF56112">
    <property type="entry name" value="Protein kinase-like (PK-like)"/>
    <property type="match status" value="1"/>
</dbReference>
<evidence type="ECO:0008006" key="3">
    <source>
        <dbReference type="Google" id="ProtNLM"/>
    </source>
</evidence>